<dbReference type="RefSeq" id="WP_072300765.1">
    <property type="nucleotide sequence ID" value="NZ_FPIP01000007.1"/>
</dbReference>
<sequence>MKILRKICSAAAAIAVLTSMTSALPAFEASAATNISLSPYDVYDINGGKFEGWGTSLCWWANRVGYSDSLAQKAADTFYGDNGLRLNIARFNIGGGDDPSHDHITRTDSNMPGYTKYNNGVVTYDWNADANQRNVLRKCIEAAGDDMIVEMFSNSPPYYMTQSGCSSGNKNSGKNNLRDDKYTDFAEYLAEVTAHYENDWGIHVQSITPMNEPYTNYWGAYSAKQEGCHFDQGASMDKIYQELAKSLKKRNLNDIIISANDESIIDTQISSWNKMSSTTKALIGRIDTHTYGGSQRTQLKNTAINAGRNLWMSEVDGNGTSGQNAGAMSPGLWLSERITADCNGLNSSAWILWQVIDKHVSSKGYNGKKDSGMVDMTKGFWGTAVADHDKNEIVLSKKYYCFGQYTRYIRPGMTMLKSSGNTLAAFDAKNGQLVIVSYNTSSGKSDMVYDLSQFSQCGTSAKVIRTSNSENWANAGTIDISGGALKASLAGNSVTTFIIDGVKGGTTLTDKIDITSGMISGSDSWKSDASTGYAKAFDGSTSTYFDGVADGWLQVDLGELYDITAIGYAPRGGYEYRMTDGMFKASADGTNWTTLYTVKSKPSSGMHYATALSGDTQARYIRYEVPSGAPNSSDNPDSSYCANIAEIALYGTKASQSTKPKYDKLTPVAAEGSKSWKDTASVSYEKAYDGDLSTYFDGLEGGYVQLDFGSVCKISNIGFCPRNGYEARMIGGFISVSNDGENWTKVYTVDSKPAYRMNYTEEFENINARYVRYEVPTGAPTSPLSTDDVYLCNIAEIAVYGEKGKEVIGDVNGDGEVKVADLVMLQKYIIGAGKLTTPDMGDVNGDGNIDIFDLVALRKLLVKGA</sequence>
<gene>
    <name evidence="5" type="ORF">SAMN02910280_2543</name>
</gene>
<dbReference type="InterPro" id="IPR036439">
    <property type="entry name" value="Dockerin_dom_sf"/>
</dbReference>
<keyword evidence="1" id="KW-0326">Glycosidase</keyword>
<dbReference type="Gene3D" id="3.20.20.80">
    <property type="entry name" value="Glycosidases"/>
    <property type="match status" value="1"/>
</dbReference>
<evidence type="ECO:0000259" key="3">
    <source>
        <dbReference type="PROSITE" id="PS50022"/>
    </source>
</evidence>
<dbReference type="SUPFAM" id="SSF51445">
    <property type="entry name" value="(Trans)glycosidases"/>
    <property type="match status" value="1"/>
</dbReference>
<keyword evidence="5" id="KW-0378">Hydrolase</keyword>
<dbReference type="Pfam" id="PF00754">
    <property type="entry name" value="F5_F8_type_C"/>
    <property type="match status" value="2"/>
</dbReference>
<dbReference type="InterPro" id="IPR017853">
    <property type="entry name" value="GH"/>
</dbReference>
<accession>A0A1K1P7G7</accession>
<dbReference type="CDD" id="cd14256">
    <property type="entry name" value="Dockerin_I"/>
    <property type="match status" value="1"/>
</dbReference>
<dbReference type="SUPFAM" id="SSF63446">
    <property type="entry name" value="Type I dockerin domain"/>
    <property type="match status" value="1"/>
</dbReference>
<dbReference type="PROSITE" id="PS50022">
    <property type="entry name" value="FA58C_3"/>
    <property type="match status" value="2"/>
</dbReference>
<dbReference type="InterPro" id="IPR016134">
    <property type="entry name" value="Dockerin_dom"/>
</dbReference>
<dbReference type="PROSITE" id="PS00018">
    <property type="entry name" value="EF_HAND_1"/>
    <property type="match status" value="1"/>
</dbReference>
<keyword evidence="2" id="KW-0732">Signal</keyword>
<feature type="domain" description="F5/8 type C" evidence="3">
    <location>
        <begin position="653"/>
        <end position="792"/>
    </location>
</feature>
<dbReference type="InterPro" id="IPR002105">
    <property type="entry name" value="Dockerin_1_rpt"/>
</dbReference>
<dbReference type="EMBL" id="FPIP01000007">
    <property type="protein sequence ID" value="SFW43405.1"/>
    <property type="molecule type" value="Genomic_DNA"/>
</dbReference>
<dbReference type="PROSITE" id="PS51766">
    <property type="entry name" value="DOCKERIN"/>
    <property type="match status" value="1"/>
</dbReference>
<reference evidence="5 6" key="1">
    <citation type="submission" date="2016-11" db="EMBL/GenBank/DDBJ databases">
        <authorList>
            <person name="Jaros S."/>
            <person name="Januszkiewicz K."/>
            <person name="Wedrychowicz H."/>
        </authorList>
    </citation>
    <scope>NUCLEOTIDE SEQUENCE [LARGE SCALE GENOMIC DNA]</scope>
    <source>
        <strain evidence="5 6">YL228</strain>
    </source>
</reference>
<feature type="domain" description="Dockerin" evidence="4">
    <location>
        <begin position="804"/>
        <end position="865"/>
    </location>
</feature>
<protein>
    <submittedName>
        <fullName evidence="5">O-Glycosyl hydrolase</fullName>
    </submittedName>
</protein>
<evidence type="ECO:0000313" key="6">
    <source>
        <dbReference type="Proteomes" id="UP000183461"/>
    </source>
</evidence>
<dbReference type="GO" id="GO:0000272">
    <property type="term" value="P:polysaccharide catabolic process"/>
    <property type="evidence" value="ECO:0007669"/>
    <property type="project" value="InterPro"/>
</dbReference>
<dbReference type="Pfam" id="PF00404">
    <property type="entry name" value="Dockerin_1"/>
    <property type="match status" value="1"/>
</dbReference>
<feature type="signal peptide" evidence="2">
    <location>
        <begin position="1"/>
        <end position="28"/>
    </location>
</feature>
<dbReference type="InterPro" id="IPR008979">
    <property type="entry name" value="Galactose-bd-like_sf"/>
</dbReference>
<dbReference type="InterPro" id="IPR013780">
    <property type="entry name" value="Glyco_hydro_b"/>
</dbReference>
<evidence type="ECO:0000259" key="4">
    <source>
        <dbReference type="PROSITE" id="PS51766"/>
    </source>
</evidence>
<dbReference type="InterPro" id="IPR000421">
    <property type="entry name" value="FA58C"/>
</dbReference>
<dbReference type="Gene3D" id="2.60.40.1180">
    <property type="entry name" value="Golgi alpha-mannosidase II"/>
    <property type="match status" value="1"/>
</dbReference>
<dbReference type="AlphaFoldDB" id="A0A1K1P7G7"/>
<feature type="domain" description="F5/8 type C" evidence="3">
    <location>
        <begin position="507"/>
        <end position="652"/>
    </location>
</feature>
<name>A0A1K1P7G7_RUMFL</name>
<evidence type="ECO:0000313" key="5">
    <source>
        <dbReference type="EMBL" id="SFW43405.1"/>
    </source>
</evidence>
<proteinExistence type="predicted"/>
<dbReference type="InterPro" id="IPR039743">
    <property type="entry name" value="6GAL/EXGAL"/>
</dbReference>
<dbReference type="GO" id="GO:0004553">
    <property type="term" value="F:hydrolase activity, hydrolyzing O-glycosyl compounds"/>
    <property type="evidence" value="ECO:0007669"/>
    <property type="project" value="InterPro"/>
</dbReference>
<dbReference type="InterPro" id="IPR018247">
    <property type="entry name" value="EF_Hand_1_Ca_BS"/>
</dbReference>
<dbReference type="Gene3D" id="1.10.1330.10">
    <property type="entry name" value="Dockerin domain"/>
    <property type="match status" value="1"/>
</dbReference>
<dbReference type="SUPFAM" id="SSF49785">
    <property type="entry name" value="Galactose-binding domain-like"/>
    <property type="match status" value="2"/>
</dbReference>
<organism evidence="5 6">
    <name type="scientific">Ruminococcus flavefaciens</name>
    <dbReference type="NCBI Taxonomy" id="1265"/>
    <lineage>
        <taxon>Bacteria</taxon>
        <taxon>Bacillati</taxon>
        <taxon>Bacillota</taxon>
        <taxon>Clostridia</taxon>
        <taxon>Eubacteriales</taxon>
        <taxon>Oscillospiraceae</taxon>
        <taxon>Ruminococcus</taxon>
    </lineage>
</organism>
<evidence type="ECO:0000256" key="2">
    <source>
        <dbReference type="SAM" id="SignalP"/>
    </source>
</evidence>
<dbReference type="PANTHER" id="PTHR42767">
    <property type="entry name" value="ENDO-BETA-1,6-GALACTANASE"/>
    <property type="match status" value="1"/>
</dbReference>
<dbReference type="PANTHER" id="PTHR42767:SF1">
    <property type="entry name" value="ENDO-BETA-1,6-GALACTANASE-LIKE DOMAIN-CONTAINING PROTEIN"/>
    <property type="match status" value="1"/>
</dbReference>
<dbReference type="Proteomes" id="UP000183461">
    <property type="component" value="Unassembled WGS sequence"/>
</dbReference>
<feature type="chain" id="PRO_5039405992" evidence="2">
    <location>
        <begin position="29"/>
        <end position="865"/>
    </location>
</feature>
<evidence type="ECO:0000256" key="1">
    <source>
        <dbReference type="ARBA" id="ARBA00023295"/>
    </source>
</evidence>
<dbReference type="Gene3D" id="2.60.120.260">
    <property type="entry name" value="Galactose-binding domain-like"/>
    <property type="match status" value="2"/>
</dbReference>
<dbReference type="SUPFAM" id="SSF51011">
    <property type="entry name" value="Glycosyl hydrolase domain"/>
    <property type="match status" value="1"/>
</dbReference>